<reference evidence="2 3" key="1">
    <citation type="journal article" date="2020" name="Mol. Biol. Evol.">
        <title>Distinct Expression and Methylation Patterns for Genes with Different Fates following a Single Whole-Genome Duplication in Flowering Plants.</title>
        <authorList>
            <person name="Shi T."/>
            <person name="Rahmani R.S."/>
            <person name="Gugger P.F."/>
            <person name="Wang M."/>
            <person name="Li H."/>
            <person name="Zhang Y."/>
            <person name="Li Z."/>
            <person name="Wang Q."/>
            <person name="Van de Peer Y."/>
            <person name="Marchal K."/>
            <person name="Chen J."/>
        </authorList>
    </citation>
    <scope>NUCLEOTIDE SEQUENCE [LARGE SCALE GENOMIC DNA]</scope>
    <source>
        <tissue evidence="2">Leaf</tissue>
    </source>
</reference>
<name>A0A822Z767_NELNU</name>
<keyword evidence="3" id="KW-1185">Reference proteome</keyword>
<dbReference type="Proteomes" id="UP000607653">
    <property type="component" value="Unassembled WGS sequence"/>
</dbReference>
<organism evidence="2 3">
    <name type="scientific">Nelumbo nucifera</name>
    <name type="common">Sacred lotus</name>
    <dbReference type="NCBI Taxonomy" id="4432"/>
    <lineage>
        <taxon>Eukaryota</taxon>
        <taxon>Viridiplantae</taxon>
        <taxon>Streptophyta</taxon>
        <taxon>Embryophyta</taxon>
        <taxon>Tracheophyta</taxon>
        <taxon>Spermatophyta</taxon>
        <taxon>Magnoliopsida</taxon>
        <taxon>Proteales</taxon>
        <taxon>Nelumbonaceae</taxon>
        <taxon>Nelumbo</taxon>
    </lineage>
</organism>
<dbReference type="EMBL" id="DUZY01000005">
    <property type="protein sequence ID" value="DAD40912.1"/>
    <property type="molecule type" value="Genomic_DNA"/>
</dbReference>
<sequence>MSIPKTPYHDDILAWSKFLKNVIYNGGTRCLDMFKLTPPVLLRLVASLRQRGLVKDNRYVSTDEHVGILLQVIEHNKSNQNTANCFQHSSETISWHFNTTLKAICEFGKEIVQPNDLTVVSP</sequence>
<proteinExistence type="predicted"/>
<dbReference type="Pfam" id="PF26138">
    <property type="entry name" value="DUF8040"/>
    <property type="match status" value="1"/>
</dbReference>
<protein>
    <recommendedName>
        <fullName evidence="1">DUF8040 domain-containing protein</fullName>
    </recommendedName>
</protein>
<accession>A0A822Z767</accession>
<gene>
    <name evidence="2" type="ORF">HUJ06_015235</name>
</gene>
<evidence type="ECO:0000313" key="2">
    <source>
        <dbReference type="EMBL" id="DAD40912.1"/>
    </source>
</evidence>
<dbReference type="InterPro" id="IPR058353">
    <property type="entry name" value="DUF8040"/>
</dbReference>
<feature type="domain" description="DUF8040" evidence="1">
    <location>
        <begin position="16"/>
        <end position="106"/>
    </location>
</feature>
<comment type="caution">
    <text evidence="2">The sequence shown here is derived from an EMBL/GenBank/DDBJ whole genome shotgun (WGS) entry which is preliminary data.</text>
</comment>
<evidence type="ECO:0000313" key="3">
    <source>
        <dbReference type="Proteomes" id="UP000607653"/>
    </source>
</evidence>
<dbReference type="AlphaFoldDB" id="A0A822Z767"/>
<evidence type="ECO:0000259" key="1">
    <source>
        <dbReference type="Pfam" id="PF26138"/>
    </source>
</evidence>